<dbReference type="Gene3D" id="1.10.10.10">
    <property type="entry name" value="Winged helix-like DNA-binding domain superfamily/Winged helix DNA-binding domain"/>
    <property type="match status" value="1"/>
</dbReference>
<evidence type="ECO:0000259" key="6">
    <source>
        <dbReference type="Pfam" id="PF08281"/>
    </source>
</evidence>
<evidence type="ECO:0000313" key="7">
    <source>
        <dbReference type="EMBL" id="MBM3332544.1"/>
    </source>
</evidence>
<evidence type="ECO:0000313" key="8">
    <source>
        <dbReference type="Proteomes" id="UP000779900"/>
    </source>
</evidence>
<dbReference type="Pfam" id="PF08281">
    <property type="entry name" value="Sigma70_r4_2"/>
    <property type="match status" value="1"/>
</dbReference>
<dbReference type="InterPro" id="IPR014284">
    <property type="entry name" value="RNA_pol_sigma-70_dom"/>
</dbReference>
<keyword evidence="3" id="KW-0731">Sigma factor</keyword>
<dbReference type="InterPro" id="IPR039425">
    <property type="entry name" value="RNA_pol_sigma-70-like"/>
</dbReference>
<dbReference type="InterPro" id="IPR007627">
    <property type="entry name" value="RNA_pol_sigma70_r2"/>
</dbReference>
<comment type="similarity">
    <text evidence="1">Belongs to the sigma-70 factor family. ECF subfamily.</text>
</comment>
<dbReference type="EMBL" id="VGIR01000099">
    <property type="protein sequence ID" value="MBM3332544.1"/>
    <property type="molecule type" value="Genomic_DNA"/>
</dbReference>
<keyword evidence="4" id="KW-0804">Transcription</keyword>
<sequence>MSDPEVPVSDDADLVRRAQAGDLGAFEELVRRHQRGLFSYLYRMCRNTSDAEEMAQAAMVKAWEKLGSFRGASSFKTWLYRIGTNLCFNLRTRRKPTEELDETMGAPDAERPEAAFRQKVREERVRAALACLPEDQRAALVLSVYQDMSYKEIAETIGKTVRAVDSLLFRAKSNVRKALAEDRAKGVI</sequence>
<proteinExistence type="inferred from homology"/>
<gene>
    <name evidence="7" type="ORF">FJY68_11975</name>
</gene>
<dbReference type="SUPFAM" id="SSF88659">
    <property type="entry name" value="Sigma3 and sigma4 domains of RNA polymerase sigma factors"/>
    <property type="match status" value="1"/>
</dbReference>
<dbReference type="NCBIfam" id="TIGR02937">
    <property type="entry name" value="sigma70-ECF"/>
    <property type="match status" value="1"/>
</dbReference>
<feature type="domain" description="RNA polymerase sigma factor 70 region 4 type 2" evidence="6">
    <location>
        <begin position="123"/>
        <end position="173"/>
    </location>
</feature>
<dbReference type="InterPro" id="IPR013325">
    <property type="entry name" value="RNA_pol_sigma_r2"/>
</dbReference>
<dbReference type="Pfam" id="PF04542">
    <property type="entry name" value="Sigma70_r2"/>
    <property type="match status" value="1"/>
</dbReference>
<dbReference type="InterPro" id="IPR036388">
    <property type="entry name" value="WH-like_DNA-bd_sf"/>
</dbReference>
<keyword evidence="2" id="KW-0805">Transcription regulation</keyword>
<dbReference type="InterPro" id="IPR013249">
    <property type="entry name" value="RNA_pol_sigma70_r4_t2"/>
</dbReference>
<dbReference type="Gene3D" id="1.10.1740.10">
    <property type="match status" value="1"/>
</dbReference>
<dbReference type="AlphaFoldDB" id="A0A937XJL4"/>
<dbReference type="InterPro" id="IPR013324">
    <property type="entry name" value="RNA_pol_sigma_r3/r4-like"/>
</dbReference>
<feature type="domain" description="RNA polymerase sigma-70 region 2" evidence="5">
    <location>
        <begin position="29"/>
        <end position="95"/>
    </location>
</feature>
<dbReference type="Proteomes" id="UP000779900">
    <property type="component" value="Unassembled WGS sequence"/>
</dbReference>
<evidence type="ECO:0000259" key="5">
    <source>
        <dbReference type="Pfam" id="PF04542"/>
    </source>
</evidence>
<protein>
    <submittedName>
        <fullName evidence="7">Sigma-70 family RNA polymerase sigma factor</fullName>
    </submittedName>
</protein>
<dbReference type="GO" id="GO:0006352">
    <property type="term" value="P:DNA-templated transcription initiation"/>
    <property type="evidence" value="ECO:0007669"/>
    <property type="project" value="InterPro"/>
</dbReference>
<name>A0A937XJL4_UNCW3</name>
<comment type="caution">
    <text evidence="7">The sequence shown here is derived from an EMBL/GenBank/DDBJ whole genome shotgun (WGS) entry which is preliminary data.</text>
</comment>
<organism evidence="7 8">
    <name type="scientific">candidate division WOR-3 bacterium</name>
    <dbReference type="NCBI Taxonomy" id="2052148"/>
    <lineage>
        <taxon>Bacteria</taxon>
        <taxon>Bacteria division WOR-3</taxon>
    </lineage>
</organism>
<dbReference type="PANTHER" id="PTHR43133:SF51">
    <property type="entry name" value="RNA POLYMERASE SIGMA FACTOR"/>
    <property type="match status" value="1"/>
</dbReference>
<evidence type="ECO:0000256" key="3">
    <source>
        <dbReference type="ARBA" id="ARBA00023082"/>
    </source>
</evidence>
<reference evidence="7" key="1">
    <citation type="submission" date="2019-03" db="EMBL/GenBank/DDBJ databases">
        <title>Lake Tanganyika Metagenome-Assembled Genomes (MAGs).</title>
        <authorList>
            <person name="Tran P."/>
        </authorList>
    </citation>
    <scope>NUCLEOTIDE SEQUENCE</scope>
    <source>
        <strain evidence="7">K_DeepCast_150m_m2_040</strain>
    </source>
</reference>
<dbReference type="SUPFAM" id="SSF88946">
    <property type="entry name" value="Sigma2 domain of RNA polymerase sigma factors"/>
    <property type="match status" value="1"/>
</dbReference>
<dbReference type="PANTHER" id="PTHR43133">
    <property type="entry name" value="RNA POLYMERASE ECF-TYPE SIGMA FACTO"/>
    <property type="match status" value="1"/>
</dbReference>
<evidence type="ECO:0000256" key="4">
    <source>
        <dbReference type="ARBA" id="ARBA00023163"/>
    </source>
</evidence>
<dbReference type="GO" id="GO:0016987">
    <property type="term" value="F:sigma factor activity"/>
    <property type="evidence" value="ECO:0007669"/>
    <property type="project" value="UniProtKB-KW"/>
</dbReference>
<evidence type="ECO:0000256" key="1">
    <source>
        <dbReference type="ARBA" id="ARBA00010641"/>
    </source>
</evidence>
<accession>A0A937XJL4</accession>
<dbReference type="CDD" id="cd06171">
    <property type="entry name" value="Sigma70_r4"/>
    <property type="match status" value="1"/>
</dbReference>
<evidence type="ECO:0000256" key="2">
    <source>
        <dbReference type="ARBA" id="ARBA00023015"/>
    </source>
</evidence>
<dbReference type="GO" id="GO:0003677">
    <property type="term" value="F:DNA binding"/>
    <property type="evidence" value="ECO:0007669"/>
    <property type="project" value="InterPro"/>
</dbReference>